<evidence type="ECO:0000259" key="4">
    <source>
        <dbReference type="Pfam" id="PF00370"/>
    </source>
</evidence>
<keyword evidence="3 6" id="KW-0418">Kinase</keyword>
<accession>A0A1X6WVW5</accession>
<dbReference type="SUPFAM" id="SSF53067">
    <property type="entry name" value="Actin-like ATPase domain"/>
    <property type="match status" value="2"/>
</dbReference>
<dbReference type="InterPro" id="IPR000577">
    <property type="entry name" value="Carb_kinase_FGGY"/>
</dbReference>
<protein>
    <submittedName>
        <fullName evidence="6">Gluconokinase</fullName>
        <ecNumber evidence="6">2.7.1.12</ecNumber>
    </submittedName>
</protein>
<evidence type="ECO:0000256" key="1">
    <source>
        <dbReference type="ARBA" id="ARBA00009156"/>
    </source>
</evidence>
<dbReference type="Pfam" id="PF00370">
    <property type="entry name" value="FGGY_N"/>
    <property type="match status" value="1"/>
</dbReference>
<dbReference type="GO" id="GO:0005975">
    <property type="term" value="P:carbohydrate metabolic process"/>
    <property type="evidence" value="ECO:0007669"/>
    <property type="project" value="InterPro"/>
</dbReference>
<proteinExistence type="inferred from homology"/>
<sequence length="498" mass="52185">MSPRFSIPAEEAAGPYVLGLDVGSGGSRAAIYDASGREVGRRHHKVEHVFTSAPDGTSTIDADQIVDELTVAIGAVLGGFAEPVAAIGVDTFASSLVVVDAAGEPLTPCITYADTRCRQQSAALRTELGEETLAELHDATGARMHSSYLAPRLRWLRETEPDVFSRAARFMALGEFVAHRMLGTPVLGTAAAAWGGMLERRTGAYEPRLLEAAGIDAEKLGAPTDPAEGPSLAGTPLAARFPQLAGARWVPVIGDGLAANIGIGATGEDAWGISTATSGAIRVLLDTDVPRLPTGLWAYRVDARRTLVGSAMSDCGRALDFARTTFGVPDELFAGPGIEELLTAAPSADTPLVVPFLSGERGTKWRDGARAIYAGVSAATTPEELLRGSIEGLALSFLRIADQLQEIGGAPRRIALSGGMTGFVPSWLQILADALDAPVEHVDVSRSTMRGSALLALEQVPGTDAAPAPVLRLVEPVAGRADHYRERLTRFEALADLA</sequence>
<evidence type="ECO:0000313" key="7">
    <source>
        <dbReference type="Proteomes" id="UP000195981"/>
    </source>
</evidence>
<dbReference type="Gene3D" id="3.30.420.40">
    <property type="match status" value="2"/>
</dbReference>
<evidence type="ECO:0000256" key="3">
    <source>
        <dbReference type="ARBA" id="ARBA00022777"/>
    </source>
</evidence>
<keyword evidence="2 6" id="KW-0808">Transferase</keyword>
<dbReference type="PANTHER" id="PTHR43095:SF2">
    <property type="entry name" value="GLUCONOKINASE"/>
    <property type="match status" value="1"/>
</dbReference>
<feature type="domain" description="Carbohydrate kinase FGGY C-terminal" evidence="5">
    <location>
        <begin position="304"/>
        <end position="457"/>
    </location>
</feature>
<dbReference type="CDD" id="cd07770">
    <property type="entry name" value="ASKHA_NBD_FGGY_GntK"/>
    <property type="match status" value="1"/>
</dbReference>
<dbReference type="EC" id="2.7.1.12" evidence="6"/>
<comment type="similarity">
    <text evidence="1">Belongs to the FGGY kinase family.</text>
</comment>
<dbReference type="Proteomes" id="UP000195981">
    <property type="component" value="Unassembled WGS sequence"/>
</dbReference>
<gene>
    <name evidence="6" type="ORF">FM110_03925</name>
</gene>
<dbReference type="Pfam" id="PF02782">
    <property type="entry name" value="FGGY_C"/>
    <property type="match status" value="1"/>
</dbReference>
<dbReference type="InterPro" id="IPR050406">
    <property type="entry name" value="FGGY_Carb_Kinase"/>
</dbReference>
<dbReference type="PANTHER" id="PTHR43095">
    <property type="entry name" value="SUGAR KINASE"/>
    <property type="match status" value="1"/>
</dbReference>
<dbReference type="InterPro" id="IPR018485">
    <property type="entry name" value="FGGY_C"/>
</dbReference>
<reference evidence="6 7" key="1">
    <citation type="submission" date="2017-02" db="EMBL/GenBank/DDBJ databases">
        <authorList>
            <person name="Peterson S.W."/>
        </authorList>
    </citation>
    <scope>NUCLEOTIDE SEQUENCE [LARGE SCALE GENOMIC DNA]</scope>
    <source>
        <strain evidence="6 7">CIP104813</strain>
    </source>
</reference>
<evidence type="ECO:0000313" key="6">
    <source>
        <dbReference type="EMBL" id="SLM89632.1"/>
    </source>
</evidence>
<evidence type="ECO:0000259" key="5">
    <source>
        <dbReference type="Pfam" id="PF02782"/>
    </source>
</evidence>
<organism evidence="6 7">
    <name type="scientific">Brachybacterium nesterenkovii</name>
    <dbReference type="NCBI Taxonomy" id="47847"/>
    <lineage>
        <taxon>Bacteria</taxon>
        <taxon>Bacillati</taxon>
        <taxon>Actinomycetota</taxon>
        <taxon>Actinomycetes</taxon>
        <taxon>Micrococcales</taxon>
        <taxon>Dermabacteraceae</taxon>
        <taxon>Brachybacterium</taxon>
    </lineage>
</organism>
<dbReference type="EMBL" id="FWFG01000035">
    <property type="protein sequence ID" value="SLM89632.1"/>
    <property type="molecule type" value="Genomic_DNA"/>
</dbReference>
<feature type="domain" description="Carbohydrate kinase FGGY N-terminal" evidence="4">
    <location>
        <begin position="16"/>
        <end position="221"/>
    </location>
</feature>
<dbReference type="InterPro" id="IPR043129">
    <property type="entry name" value="ATPase_NBD"/>
</dbReference>
<dbReference type="AlphaFoldDB" id="A0A1X6WVW5"/>
<dbReference type="RefSeq" id="WP_234991889.1">
    <property type="nucleotide sequence ID" value="NZ_FWFG01000035.1"/>
</dbReference>
<evidence type="ECO:0000256" key="2">
    <source>
        <dbReference type="ARBA" id="ARBA00022679"/>
    </source>
</evidence>
<dbReference type="PIRSF" id="PIRSF000538">
    <property type="entry name" value="GlpK"/>
    <property type="match status" value="1"/>
</dbReference>
<keyword evidence="7" id="KW-1185">Reference proteome</keyword>
<dbReference type="GO" id="GO:0046316">
    <property type="term" value="F:gluconokinase activity"/>
    <property type="evidence" value="ECO:0007669"/>
    <property type="project" value="UniProtKB-EC"/>
</dbReference>
<dbReference type="InterPro" id="IPR018484">
    <property type="entry name" value="FGGY_N"/>
</dbReference>
<name>A0A1X6WVW5_9MICO</name>